<accession>A0A9P8VV92</accession>
<dbReference type="EMBL" id="JAGPYM010000036">
    <property type="protein sequence ID" value="KAH6874936.1"/>
    <property type="molecule type" value="Genomic_DNA"/>
</dbReference>
<feature type="region of interest" description="Disordered" evidence="1">
    <location>
        <begin position="58"/>
        <end position="91"/>
    </location>
</feature>
<dbReference type="AlphaFoldDB" id="A0A9P8VV92"/>
<proteinExistence type="predicted"/>
<feature type="region of interest" description="Disordered" evidence="1">
    <location>
        <begin position="1"/>
        <end position="46"/>
    </location>
</feature>
<feature type="compositionally biased region" description="Low complexity" evidence="1">
    <location>
        <begin position="23"/>
        <end position="32"/>
    </location>
</feature>
<organism evidence="2 3">
    <name type="scientific">Thelonectria olida</name>
    <dbReference type="NCBI Taxonomy" id="1576542"/>
    <lineage>
        <taxon>Eukaryota</taxon>
        <taxon>Fungi</taxon>
        <taxon>Dikarya</taxon>
        <taxon>Ascomycota</taxon>
        <taxon>Pezizomycotina</taxon>
        <taxon>Sordariomycetes</taxon>
        <taxon>Hypocreomycetidae</taxon>
        <taxon>Hypocreales</taxon>
        <taxon>Nectriaceae</taxon>
        <taxon>Thelonectria</taxon>
    </lineage>
</organism>
<feature type="compositionally biased region" description="Low complexity" evidence="1">
    <location>
        <begin position="58"/>
        <end position="68"/>
    </location>
</feature>
<comment type="caution">
    <text evidence="2">The sequence shown here is derived from an EMBL/GenBank/DDBJ whole genome shotgun (WGS) entry which is preliminary data.</text>
</comment>
<reference evidence="2 3" key="1">
    <citation type="journal article" date="2021" name="Nat. Commun.">
        <title>Genetic determinants of endophytism in the Arabidopsis root mycobiome.</title>
        <authorList>
            <person name="Mesny F."/>
            <person name="Miyauchi S."/>
            <person name="Thiergart T."/>
            <person name="Pickel B."/>
            <person name="Atanasova L."/>
            <person name="Karlsson M."/>
            <person name="Huettel B."/>
            <person name="Barry K.W."/>
            <person name="Haridas S."/>
            <person name="Chen C."/>
            <person name="Bauer D."/>
            <person name="Andreopoulos W."/>
            <person name="Pangilinan J."/>
            <person name="LaButti K."/>
            <person name="Riley R."/>
            <person name="Lipzen A."/>
            <person name="Clum A."/>
            <person name="Drula E."/>
            <person name="Henrissat B."/>
            <person name="Kohler A."/>
            <person name="Grigoriev I.V."/>
            <person name="Martin F.M."/>
            <person name="Hacquard S."/>
        </authorList>
    </citation>
    <scope>NUCLEOTIDE SEQUENCE [LARGE SCALE GENOMIC DNA]</scope>
    <source>
        <strain evidence="2 3">MPI-CAGE-CH-0241</strain>
    </source>
</reference>
<feature type="compositionally biased region" description="Polar residues" evidence="1">
    <location>
        <begin position="34"/>
        <end position="46"/>
    </location>
</feature>
<name>A0A9P8VV92_9HYPO</name>
<evidence type="ECO:0000313" key="3">
    <source>
        <dbReference type="Proteomes" id="UP000777438"/>
    </source>
</evidence>
<protein>
    <submittedName>
        <fullName evidence="2">Uncharacterized protein</fullName>
    </submittedName>
</protein>
<keyword evidence="3" id="KW-1185">Reference proteome</keyword>
<evidence type="ECO:0000256" key="1">
    <source>
        <dbReference type="SAM" id="MobiDB-lite"/>
    </source>
</evidence>
<sequence>MALARPLRPPSRSGLATPPPEPIIETISPDPDFSTATASTEPGSTVTPALLAAYARISTNSNRSSNNKNHSRKRSRSTPPRRSGSCTANGLAVRTRTPSKFTIVISDTWEEGRERAAHCPVCRSPTLELPIPSTCKHANPEELRSWQVNCELTFYQKLLDDGAQPYYHRSLLKSITRHPEKYSAVIGYWQDEILSFYCVFRQQWHRWTSFRIWQLQMRAGHKYAWHLYIARVCSRLKALGYRGPRVMLHQIPTKQDMLATWVEYLCFEITRYEEFSWFRSPHVQWDMYDRYWQMLLWNNVLDSHDARHWLETAECKRHRDSKRKQAFDKIQDASSALLRAQRDELDPKLDDEGREKAKEVREKMEMELETVCETHQKITRWDQAVEEYCIQTTEYRMTRREALKQEDYLRWIQFQIPHIRTRLRQSQGLAMQSSSVVGKGKRKRVDEVEPDQFEPEPVINCRNPLHPAKRQCIAYVGN</sequence>
<dbReference type="OrthoDB" id="5419928at2759"/>
<evidence type="ECO:0000313" key="2">
    <source>
        <dbReference type="EMBL" id="KAH6874936.1"/>
    </source>
</evidence>
<gene>
    <name evidence="2" type="ORF">B0T10DRAFT_552637</name>
</gene>
<dbReference type="Proteomes" id="UP000777438">
    <property type="component" value="Unassembled WGS sequence"/>
</dbReference>